<sequence length="76" mass="8445">MVADSAYYDLLGVGVEATEGEIKKAYKKKAMQHHPDKASRLDNPDNPEAHETFQKIGQAYETLSNPNDVRLSPSLD</sequence>
<keyword evidence="4" id="KW-1185">Reference proteome</keyword>
<organism evidence="3 4">
    <name type="scientific">Cryptococcus floricola</name>
    <dbReference type="NCBI Taxonomy" id="2591691"/>
    <lineage>
        <taxon>Eukaryota</taxon>
        <taxon>Fungi</taxon>
        <taxon>Dikarya</taxon>
        <taxon>Basidiomycota</taxon>
        <taxon>Agaricomycotina</taxon>
        <taxon>Tremellomycetes</taxon>
        <taxon>Tremellales</taxon>
        <taxon>Cryptococcaceae</taxon>
        <taxon>Cryptococcus</taxon>
    </lineage>
</organism>
<protein>
    <recommendedName>
        <fullName evidence="2">J domain-containing protein</fullName>
    </recommendedName>
</protein>
<comment type="caution">
    <text evidence="3">The sequence shown here is derived from an EMBL/GenBank/DDBJ whole genome shotgun (WGS) entry which is preliminary data.</text>
</comment>
<dbReference type="GO" id="GO:0005829">
    <property type="term" value="C:cytosol"/>
    <property type="evidence" value="ECO:0007669"/>
    <property type="project" value="TreeGrafter"/>
</dbReference>
<accession>A0A5D3ATP7</accession>
<dbReference type="PROSITE" id="PS50076">
    <property type="entry name" value="DNAJ_2"/>
    <property type="match status" value="1"/>
</dbReference>
<dbReference type="PANTHER" id="PTHR45006:SF1">
    <property type="entry name" value="DNAJ-LIKE PROTEIN 1"/>
    <property type="match status" value="1"/>
</dbReference>
<evidence type="ECO:0000313" key="4">
    <source>
        <dbReference type="Proteomes" id="UP000322245"/>
    </source>
</evidence>
<feature type="region of interest" description="Disordered" evidence="1">
    <location>
        <begin position="28"/>
        <end position="49"/>
    </location>
</feature>
<dbReference type="InterPro" id="IPR001623">
    <property type="entry name" value="DnaJ_domain"/>
</dbReference>
<proteinExistence type="predicted"/>
<dbReference type="CDD" id="cd06257">
    <property type="entry name" value="DnaJ"/>
    <property type="match status" value="1"/>
</dbReference>
<dbReference type="InterPro" id="IPR036869">
    <property type="entry name" value="J_dom_sf"/>
</dbReference>
<dbReference type="InterPro" id="IPR052814">
    <property type="entry name" value="Peroxisomal_DnaJ"/>
</dbReference>
<dbReference type="PRINTS" id="PR00625">
    <property type="entry name" value="JDOMAIN"/>
</dbReference>
<feature type="domain" description="J" evidence="2">
    <location>
        <begin position="6"/>
        <end position="76"/>
    </location>
</feature>
<feature type="compositionally biased region" description="Basic and acidic residues" evidence="1">
    <location>
        <begin position="33"/>
        <end position="49"/>
    </location>
</feature>
<dbReference type="EMBL" id="NIDF01000089">
    <property type="protein sequence ID" value="TYJ53440.1"/>
    <property type="molecule type" value="Genomic_DNA"/>
</dbReference>
<dbReference type="Pfam" id="PF00226">
    <property type="entry name" value="DnaJ"/>
    <property type="match status" value="1"/>
</dbReference>
<dbReference type="Proteomes" id="UP000322245">
    <property type="component" value="Unassembled WGS sequence"/>
</dbReference>
<reference evidence="3 4" key="1">
    <citation type="submission" date="2017-05" db="EMBL/GenBank/DDBJ databases">
        <title>The Genome Sequence of Tsuchiyaea wingfieldii DSM 27421.</title>
        <authorList>
            <person name="Cuomo C."/>
            <person name="Passer A."/>
            <person name="Billmyre B."/>
            <person name="Heitman J."/>
        </authorList>
    </citation>
    <scope>NUCLEOTIDE SEQUENCE [LARGE SCALE GENOMIC DNA]</scope>
    <source>
        <strain evidence="3 4">DSM 27421</strain>
    </source>
</reference>
<dbReference type="SMART" id="SM00271">
    <property type="entry name" value="DnaJ"/>
    <property type="match status" value="1"/>
</dbReference>
<dbReference type="SUPFAM" id="SSF46565">
    <property type="entry name" value="Chaperone J-domain"/>
    <property type="match status" value="1"/>
</dbReference>
<evidence type="ECO:0000259" key="2">
    <source>
        <dbReference type="PROSITE" id="PS50076"/>
    </source>
</evidence>
<dbReference type="GO" id="GO:0016558">
    <property type="term" value="P:protein import into peroxisome matrix"/>
    <property type="evidence" value="ECO:0007669"/>
    <property type="project" value="TreeGrafter"/>
</dbReference>
<gene>
    <name evidence="3" type="ORF">B9479_005937</name>
</gene>
<dbReference type="Gene3D" id="1.10.287.110">
    <property type="entry name" value="DnaJ domain"/>
    <property type="match status" value="1"/>
</dbReference>
<dbReference type="PANTHER" id="PTHR45006">
    <property type="entry name" value="DNAJ-LIKE PROTEIN 1"/>
    <property type="match status" value="1"/>
</dbReference>
<name>A0A5D3ATP7_9TREE</name>
<evidence type="ECO:0000256" key="1">
    <source>
        <dbReference type="SAM" id="MobiDB-lite"/>
    </source>
</evidence>
<evidence type="ECO:0000313" key="3">
    <source>
        <dbReference type="EMBL" id="TYJ53440.1"/>
    </source>
</evidence>
<dbReference type="AlphaFoldDB" id="A0A5D3ATP7"/>